<organism evidence="1 2">
    <name type="scientific">Trichogramma brassicae</name>
    <dbReference type="NCBI Taxonomy" id="86971"/>
    <lineage>
        <taxon>Eukaryota</taxon>
        <taxon>Metazoa</taxon>
        <taxon>Ecdysozoa</taxon>
        <taxon>Arthropoda</taxon>
        <taxon>Hexapoda</taxon>
        <taxon>Insecta</taxon>
        <taxon>Pterygota</taxon>
        <taxon>Neoptera</taxon>
        <taxon>Endopterygota</taxon>
        <taxon>Hymenoptera</taxon>
        <taxon>Apocrita</taxon>
        <taxon>Proctotrupomorpha</taxon>
        <taxon>Chalcidoidea</taxon>
        <taxon>Trichogrammatidae</taxon>
        <taxon>Trichogramma</taxon>
    </lineage>
</organism>
<evidence type="ECO:0000313" key="1">
    <source>
        <dbReference type="EMBL" id="CAB0035078.1"/>
    </source>
</evidence>
<gene>
    <name evidence="1" type="ORF">TBRA_LOCUS6976</name>
</gene>
<name>A0A6H5IDP7_9HYME</name>
<reference evidence="1 2" key="1">
    <citation type="submission" date="2020-02" db="EMBL/GenBank/DDBJ databases">
        <authorList>
            <person name="Ferguson B K."/>
        </authorList>
    </citation>
    <scope>NUCLEOTIDE SEQUENCE [LARGE SCALE GENOMIC DNA]</scope>
</reference>
<evidence type="ECO:0000313" key="2">
    <source>
        <dbReference type="Proteomes" id="UP000479190"/>
    </source>
</evidence>
<proteinExistence type="predicted"/>
<keyword evidence="2" id="KW-1185">Reference proteome</keyword>
<accession>A0A6H5IDP7</accession>
<protein>
    <submittedName>
        <fullName evidence="1">Uncharacterized protein</fullName>
    </submittedName>
</protein>
<dbReference type="EMBL" id="CADCXV010000770">
    <property type="protein sequence ID" value="CAB0035078.1"/>
    <property type="molecule type" value="Genomic_DNA"/>
</dbReference>
<dbReference type="Proteomes" id="UP000479190">
    <property type="component" value="Unassembled WGS sequence"/>
</dbReference>
<dbReference type="AlphaFoldDB" id="A0A6H5IDP7"/>
<sequence>MLVIRLIILLPDIFVIDGTVGTGIWCYVGLPKYIKVMVSFSLFLAELISQVSSNSELSHTDGSCADGSCLSPIMTSWCPDFFQMNSVSRVRDPRLSMPRRLFLLLKTYDKYERCHVEWWDVEVGEEAPICSECGRHTDTPGDYVFASLFM</sequence>